<dbReference type="GO" id="GO:0003677">
    <property type="term" value="F:DNA binding"/>
    <property type="evidence" value="ECO:0007669"/>
    <property type="project" value="InterPro"/>
</dbReference>
<protein>
    <submittedName>
        <fullName evidence="3">Resolvase</fullName>
    </submittedName>
</protein>
<dbReference type="PANTHER" id="PTHR36172:SF1">
    <property type="entry name" value="RESOLVASE-RELATED"/>
    <property type="match status" value="1"/>
</dbReference>
<feature type="domain" description="HTH merR-type" evidence="1">
    <location>
        <begin position="10"/>
        <end position="55"/>
    </location>
</feature>
<dbReference type="GO" id="GO:0000150">
    <property type="term" value="F:DNA strand exchange activity"/>
    <property type="evidence" value="ECO:0007669"/>
    <property type="project" value="InterPro"/>
</dbReference>
<proteinExistence type="predicted"/>
<dbReference type="SUPFAM" id="SSF46955">
    <property type="entry name" value="Putative DNA-binding domain"/>
    <property type="match status" value="1"/>
</dbReference>
<dbReference type="Gene3D" id="1.10.287.2170">
    <property type="match status" value="1"/>
</dbReference>
<organism evidence="3 4">
    <name type="scientific">Uabimicrobium amorphum</name>
    <dbReference type="NCBI Taxonomy" id="2596890"/>
    <lineage>
        <taxon>Bacteria</taxon>
        <taxon>Pseudomonadati</taxon>
        <taxon>Planctomycetota</taxon>
        <taxon>Candidatus Uabimicrobiia</taxon>
        <taxon>Candidatus Uabimicrobiales</taxon>
        <taxon>Candidatus Uabimicrobiaceae</taxon>
        <taxon>Candidatus Uabimicrobium</taxon>
    </lineage>
</organism>
<dbReference type="InterPro" id="IPR009061">
    <property type="entry name" value="DNA-bd_dom_put_sf"/>
</dbReference>
<dbReference type="NCBIfam" id="NF033518">
    <property type="entry name" value="transpos_IS607"/>
    <property type="match status" value="1"/>
</dbReference>
<sequence>MLSEEKKTTWISIGEVAKLFGVSTQTIRNWSEQGVFSYKRTHGNHRRYSKQEVERKLGIEKQQDQVTVCYSRVSANDQKQDLERQQLEVRNFCEEQQYSNIVEIKEVGSGLNYKKRGFLKLLRWMLSGNVKRVVVSYHDRLIKFGREIIDEICKVRGISFVVVNDKKQLCFEERLSQDIISILTVFCSKIYGRRSHERRKKRKIDAGNHSDKTR</sequence>
<evidence type="ECO:0000313" key="4">
    <source>
        <dbReference type="Proteomes" id="UP000326354"/>
    </source>
</evidence>
<dbReference type="PANTHER" id="PTHR36172">
    <property type="match status" value="1"/>
</dbReference>
<dbReference type="InterPro" id="IPR051491">
    <property type="entry name" value="Recombinase/Transposase-rel"/>
</dbReference>
<dbReference type="AlphaFoldDB" id="A0A5S9F5V8"/>
<dbReference type="SUPFAM" id="SSF53041">
    <property type="entry name" value="Resolvase-like"/>
    <property type="match status" value="1"/>
</dbReference>
<evidence type="ECO:0000259" key="1">
    <source>
        <dbReference type="PROSITE" id="PS50937"/>
    </source>
</evidence>
<dbReference type="NCBIfam" id="TIGR01764">
    <property type="entry name" value="excise"/>
    <property type="match status" value="1"/>
</dbReference>
<dbReference type="InterPro" id="IPR006119">
    <property type="entry name" value="Resolv_N"/>
</dbReference>
<dbReference type="Gene3D" id="1.10.1660.10">
    <property type="match status" value="1"/>
</dbReference>
<dbReference type="Pfam" id="PF00239">
    <property type="entry name" value="Resolvase"/>
    <property type="match status" value="1"/>
</dbReference>
<dbReference type="SMART" id="SM00857">
    <property type="entry name" value="Resolvase"/>
    <property type="match status" value="1"/>
</dbReference>
<dbReference type="FunFam" id="3.40.50.1390:FF:000002">
    <property type="entry name" value="ORF1 in transposon ISC1904"/>
    <property type="match status" value="1"/>
</dbReference>
<dbReference type="CDD" id="cd04761">
    <property type="entry name" value="HTH_MerR-SF"/>
    <property type="match status" value="1"/>
</dbReference>
<keyword evidence="4" id="KW-1185">Reference proteome</keyword>
<dbReference type="InterPro" id="IPR048046">
    <property type="entry name" value="Transpos_IS607"/>
</dbReference>
<dbReference type="KEGG" id="uam:UABAM_05649"/>
<dbReference type="Proteomes" id="UP000326354">
    <property type="component" value="Chromosome"/>
</dbReference>
<evidence type="ECO:0000313" key="3">
    <source>
        <dbReference type="EMBL" id="BBM87246.1"/>
    </source>
</evidence>
<gene>
    <name evidence="3" type="ORF">UABAM_05649</name>
</gene>
<dbReference type="PROSITE" id="PS50937">
    <property type="entry name" value="HTH_MERR_2"/>
    <property type="match status" value="1"/>
</dbReference>
<feature type="domain" description="Resolvase/invertase-type recombinase catalytic" evidence="2">
    <location>
        <begin position="66"/>
        <end position="214"/>
    </location>
</feature>
<dbReference type="InterPro" id="IPR010093">
    <property type="entry name" value="SinI_DNA-bd"/>
</dbReference>
<dbReference type="InterPro" id="IPR036162">
    <property type="entry name" value="Resolvase-like_N_sf"/>
</dbReference>
<dbReference type="OrthoDB" id="284280at2"/>
<dbReference type="SMART" id="SM00422">
    <property type="entry name" value="HTH_MERR"/>
    <property type="match status" value="1"/>
</dbReference>
<dbReference type="Pfam" id="PF00376">
    <property type="entry name" value="MerR"/>
    <property type="match status" value="1"/>
</dbReference>
<name>A0A5S9F5V8_UABAM</name>
<dbReference type="PROSITE" id="PS51736">
    <property type="entry name" value="RECOMBINASES_3"/>
    <property type="match status" value="1"/>
</dbReference>
<dbReference type="GO" id="GO:0006355">
    <property type="term" value="P:regulation of DNA-templated transcription"/>
    <property type="evidence" value="ECO:0007669"/>
    <property type="project" value="InterPro"/>
</dbReference>
<reference evidence="3 4" key="1">
    <citation type="submission" date="2019-08" db="EMBL/GenBank/DDBJ databases">
        <title>Complete genome sequence of Candidatus Uab amorphum.</title>
        <authorList>
            <person name="Shiratori T."/>
            <person name="Suzuki S."/>
            <person name="Kakizawa Y."/>
            <person name="Ishida K."/>
        </authorList>
    </citation>
    <scope>NUCLEOTIDE SEQUENCE [LARGE SCALE GENOMIC DNA]</scope>
    <source>
        <strain evidence="3 4">SRT547</strain>
    </source>
</reference>
<evidence type="ECO:0000259" key="2">
    <source>
        <dbReference type="PROSITE" id="PS51736"/>
    </source>
</evidence>
<dbReference type="InterPro" id="IPR000551">
    <property type="entry name" value="MerR-type_HTH_dom"/>
</dbReference>
<dbReference type="RefSeq" id="WP_151971272.1">
    <property type="nucleotide sequence ID" value="NZ_AP019860.1"/>
</dbReference>
<dbReference type="Gene3D" id="3.40.50.1390">
    <property type="entry name" value="Resolvase, N-terminal catalytic domain"/>
    <property type="match status" value="1"/>
</dbReference>
<accession>A0A5S9F5V8</accession>
<dbReference type="EMBL" id="AP019860">
    <property type="protein sequence ID" value="BBM87246.1"/>
    <property type="molecule type" value="Genomic_DNA"/>
</dbReference>